<dbReference type="InterPro" id="IPR023927">
    <property type="entry name" value="SbnA"/>
</dbReference>
<evidence type="ECO:0000256" key="3">
    <source>
        <dbReference type="ARBA" id="ARBA00022679"/>
    </source>
</evidence>
<keyword evidence="7" id="KW-1185">Reference proteome</keyword>
<keyword evidence="3" id="KW-0808">Transferase</keyword>
<dbReference type="Proteomes" id="UP001597183">
    <property type="component" value="Unassembled WGS sequence"/>
</dbReference>
<dbReference type="RefSeq" id="WP_317791578.1">
    <property type="nucleotide sequence ID" value="NZ_AP028461.1"/>
</dbReference>
<comment type="subunit">
    <text evidence="2">Homodimer.</text>
</comment>
<reference evidence="7" key="1">
    <citation type="journal article" date="2019" name="Int. J. Syst. Evol. Microbiol.">
        <title>The Global Catalogue of Microorganisms (GCM) 10K type strain sequencing project: providing services to taxonomists for standard genome sequencing and annotation.</title>
        <authorList>
            <consortium name="The Broad Institute Genomics Platform"/>
            <consortium name="The Broad Institute Genome Sequencing Center for Infectious Disease"/>
            <person name="Wu L."/>
            <person name="Ma J."/>
        </authorList>
    </citation>
    <scope>NUCLEOTIDE SEQUENCE [LARGE SCALE GENOMIC DNA]</scope>
    <source>
        <strain evidence="7">CCM 7526</strain>
    </source>
</reference>
<evidence type="ECO:0000256" key="4">
    <source>
        <dbReference type="ARBA" id="ARBA00022898"/>
    </source>
</evidence>
<dbReference type="NCBIfam" id="TIGR03945">
    <property type="entry name" value="PLP_SbnA_fam"/>
    <property type="match status" value="1"/>
</dbReference>
<dbReference type="InterPro" id="IPR001926">
    <property type="entry name" value="TrpB-like_PALP"/>
</dbReference>
<evidence type="ECO:0000313" key="6">
    <source>
        <dbReference type="EMBL" id="MFD1364585.1"/>
    </source>
</evidence>
<sequence length="332" mass="35561">MTAALSARLLRVMEATRPTPLIQLDHPTVNLFCKLESSNITGSTKDRSAYAILTEAVEAGLVTGRTTLVESSSGNFAVSLAMLCRLLGVPFIPVIDPSINVQTEQVLRAGCERVEKVVNPDGHGHLPARIDRVQQLRAQIPGAYWPNQYANPAAARGHFTFTGAELCADLPDVDYVFVGVGTGACLAGISQRVKQHRPRAKVIAVDVEGSVIFGGPAGRRRIPGIGSLIQPSLVKAAIVDEVVVVAEADTVRACWQLLRHGVHAGGSTGSVLAAINTYFADYRGPRPTVAFLCADRGSAYTQTIYNPRWVHDEFDIRVTGPDAFVPVRAATT</sequence>
<dbReference type="CDD" id="cd01561">
    <property type="entry name" value="CBS_like"/>
    <property type="match status" value="1"/>
</dbReference>
<evidence type="ECO:0000256" key="1">
    <source>
        <dbReference type="ARBA" id="ARBA00001933"/>
    </source>
</evidence>
<evidence type="ECO:0000259" key="5">
    <source>
        <dbReference type="Pfam" id="PF00291"/>
    </source>
</evidence>
<proteinExistence type="predicted"/>
<evidence type="ECO:0000313" key="7">
    <source>
        <dbReference type="Proteomes" id="UP001597183"/>
    </source>
</evidence>
<evidence type="ECO:0000256" key="2">
    <source>
        <dbReference type="ARBA" id="ARBA00011738"/>
    </source>
</evidence>
<comment type="cofactor">
    <cofactor evidence="1">
        <name>pyridoxal 5'-phosphate</name>
        <dbReference type="ChEBI" id="CHEBI:597326"/>
    </cofactor>
</comment>
<dbReference type="InterPro" id="IPR036052">
    <property type="entry name" value="TrpB-like_PALP_sf"/>
</dbReference>
<dbReference type="InterPro" id="IPR050214">
    <property type="entry name" value="Cys_Synth/Cystath_Beta-Synth"/>
</dbReference>
<organism evidence="6 7">
    <name type="scientific">Actinoplanes sichuanensis</name>
    <dbReference type="NCBI Taxonomy" id="512349"/>
    <lineage>
        <taxon>Bacteria</taxon>
        <taxon>Bacillati</taxon>
        <taxon>Actinomycetota</taxon>
        <taxon>Actinomycetes</taxon>
        <taxon>Micromonosporales</taxon>
        <taxon>Micromonosporaceae</taxon>
        <taxon>Actinoplanes</taxon>
    </lineage>
</organism>
<dbReference type="EMBL" id="JBHTMK010000005">
    <property type="protein sequence ID" value="MFD1364585.1"/>
    <property type="molecule type" value="Genomic_DNA"/>
</dbReference>
<accession>A0ABW4A1J0</accession>
<gene>
    <name evidence="6" type="primary">sbnA</name>
    <name evidence="6" type="ORF">ACFQ5G_04410</name>
</gene>
<dbReference type="PANTHER" id="PTHR10314">
    <property type="entry name" value="CYSTATHIONINE BETA-SYNTHASE"/>
    <property type="match status" value="1"/>
</dbReference>
<comment type="caution">
    <text evidence="6">The sequence shown here is derived from an EMBL/GenBank/DDBJ whole genome shotgun (WGS) entry which is preliminary data.</text>
</comment>
<dbReference type="Gene3D" id="3.40.50.1100">
    <property type="match status" value="2"/>
</dbReference>
<name>A0ABW4A1J0_9ACTN</name>
<protein>
    <submittedName>
        <fullName evidence="6">2,3-diaminopropionate biosynthesis protein SbnA</fullName>
    </submittedName>
</protein>
<keyword evidence="4" id="KW-0663">Pyridoxal phosphate</keyword>
<dbReference type="SUPFAM" id="SSF53686">
    <property type="entry name" value="Tryptophan synthase beta subunit-like PLP-dependent enzymes"/>
    <property type="match status" value="1"/>
</dbReference>
<dbReference type="Pfam" id="PF00291">
    <property type="entry name" value="PALP"/>
    <property type="match status" value="1"/>
</dbReference>
<feature type="domain" description="Tryptophan synthase beta chain-like PALP" evidence="5">
    <location>
        <begin position="14"/>
        <end position="293"/>
    </location>
</feature>